<comment type="caution">
    <text evidence="3">The sequence shown here is derived from an EMBL/GenBank/DDBJ whole genome shotgun (WGS) entry which is preliminary data.</text>
</comment>
<dbReference type="Proteomes" id="UP000469159">
    <property type="component" value="Unassembled WGS sequence"/>
</dbReference>
<gene>
    <name evidence="3" type="ORF">GRI75_10335</name>
</gene>
<dbReference type="InterPro" id="IPR032710">
    <property type="entry name" value="NTF2-like_dom_sf"/>
</dbReference>
<evidence type="ECO:0000256" key="1">
    <source>
        <dbReference type="ARBA" id="ARBA00009570"/>
    </source>
</evidence>
<dbReference type="AlphaFoldDB" id="A0A6I4UXG6"/>
<evidence type="ECO:0000313" key="3">
    <source>
        <dbReference type="EMBL" id="MXP42037.1"/>
    </source>
</evidence>
<dbReference type="PANTHER" id="PTHR41534:SF2">
    <property type="entry name" value="3-PHENYLPROPIONATE_CINNAMIC ACID DIOXYGENASE SUBUNIT BETA"/>
    <property type="match status" value="1"/>
</dbReference>
<evidence type="ECO:0000256" key="2">
    <source>
        <dbReference type="ARBA" id="ARBA00023002"/>
    </source>
</evidence>
<dbReference type="GO" id="GO:0016491">
    <property type="term" value="F:oxidoreductase activity"/>
    <property type="evidence" value="ECO:0007669"/>
    <property type="project" value="UniProtKB-KW"/>
</dbReference>
<accession>A0A6I4UXG6</accession>
<proteinExistence type="inferred from homology"/>
<protein>
    <recommendedName>
        <fullName evidence="5">Aromatic-ring-hydroxylating dioxygenase</fullName>
    </recommendedName>
</protein>
<dbReference type="OrthoDB" id="7446267at2"/>
<dbReference type="GO" id="GO:0019380">
    <property type="term" value="P:3-phenylpropionate catabolic process"/>
    <property type="evidence" value="ECO:0007669"/>
    <property type="project" value="TreeGrafter"/>
</dbReference>
<keyword evidence="2" id="KW-0560">Oxidoreductase</keyword>
<dbReference type="Gene3D" id="3.10.450.50">
    <property type="match status" value="1"/>
</dbReference>
<reference evidence="3 4" key="1">
    <citation type="submission" date="2019-12" db="EMBL/GenBank/DDBJ databases">
        <title>Genomic-based taxomic classification of the family Erythrobacteraceae.</title>
        <authorList>
            <person name="Xu L."/>
        </authorList>
    </citation>
    <scope>NUCLEOTIDE SEQUENCE [LARGE SCALE GENOMIC DNA]</scope>
    <source>
        <strain evidence="3 4">MCCC 1K02066</strain>
    </source>
</reference>
<dbReference type="SUPFAM" id="SSF54427">
    <property type="entry name" value="NTF2-like"/>
    <property type="match status" value="1"/>
</dbReference>
<evidence type="ECO:0000313" key="4">
    <source>
        <dbReference type="Proteomes" id="UP000469159"/>
    </source>
</evidence>
<dbReference type="EMBL" id="WTYK01000005">
    <property type="protein sequence ID" value="MXP42037.1"/>
    <property type="molecule type" value="Genomic_DNA"/>
</dbReference>
<keyword evidence="4" id="KW-1185">Reference proteome</keyword>
<dbReference type="Pfam" id="PF00866">
    <property type="entry name" value="Ring_hydroxyl_B"/>
    <property type="match status" value="1"/>
</dbReference>
<dbReference type="InterPro" id="IPR000391">
    <property type="entry name" value="Rng_hydr_dOase-bsu"/>
</dbReference>
<name>A0A6I4UXG6_9SPHN</name>
<evidence type="ECO:0008006" key="5">
    <source>
        <dbReference type="Google" id="ProtNLM"/>
    </source>
</evidence>
<organism evidence="3 4">
    <name type="scientific">Croceibacterium soli</name>
    <dbReference type="NCBI Taxonomy" id="1739690"/>
    <lineage>
        <taxon>Bacteria</taxon>
        <taxon>Pseudomonadati</taxon>
        <taxon>Pseudomonadota</taxon>
        <taxon>Alphaproteobacteria</taxon>
        <taxon>Sphingomonadales</taxon>
        <taxon>Erythrobacteraceae</taxon>
        <taxon>Croceibacterium</taxon>
    </lineage>
</organism>
<dbReference type="RefSeq" id="WP_160746892.1">
    <property type="nucleotide sequence ID" value="NZ_WTYK01000005.1"/>
</dbReference>
<dbReference type="CDD" id="cd00667">
    <property type="entry name" value="ring_hydroxylating_dioxygenases_beta"/>
    <property type="match status" value="1"/>
</dbReference>
<sequence>MSTLEKIGPAIAREGVITLQEAAEFIWREAELLDRQEYQEWLSLWLDEGLYIVPIERDQGDNAAKLNVLYDDAEMRKARVKRLKSGFSISSAPSARTVRTTSRFVLSAGDEASVEVRCAQHIVEYKFERTRVLAGDATYRLVRRAGELKMERKEVLLINSDDALWGVGYLI</sequence>
<dbReference type="PANTHER" id="PTHR41534">
    <property type="entry name" value="BLR3401 PROTEIN"/>
    <property type="match status" value="1"/>
</dbReference>
<comment type="similarity">
    <text evidence="1">Belongs to the bacterial ring-hydroxylating dioxygenase beta subunit family.</text>
</comment>